<feature type="transmembrane region" description="Helical" evidence="7">
    <location>
        <begin position="102"/>
        <end position="122"/>
    </location>
</feature>
<evidence type="ECO:0000256" key="3">
    <source>
        <dbReference type="ARBA" id="ARBA00022475"/>
    </source>
</evidence>
<feature type="transmembrane region" description="Helical" evidence="7">
    <location>
        <begin position="78"/>
        <end position="96"/>
    </location>
</feature>
<keyword evidence="4 7" id="KW-0812">Transmembrane</keyword>
<comment type="subcellular location">
    <subcellularLocation>
        <location evidence="1">Cell membrane</location>
        <topology evidence="1">Multi-pass membrane protein</topology>
    </subcellularLocation>
</comment>
<keyword evidence="2" id="KW-0813">Transport</keyword>
<dbReference type="GO" id="GO:0005886">
    <property type="term" value="C:plasma membrane"/>
    <property type="evidence" value="ECO:0007669"/>
    <property type="project" value="UniProtKB-SubCell"/>
</dbReference>
<feature type="transmembrane region" description="Helical" evidence="7">
    <location>
        <begin position="186"/>
        <end position="211"/>
    </location>
</feature>
<name>A0A3B0T366_9ZZZZ</name>
<gene>
    <name evidence="8" type="ORF">MNBD_ACTINO02-1276</name>
</gene>
<evidence type="ECO:0000256" key="2">
    <source>
        <dbReference type="ARBA" id="ARBA00022448"/>
    </source>
</evidence>
<dbReference type="EMBL" id="UOEK01000417">
    <property type="protein sequence ID" value="VAW07777.1"/>
    <property type="molecule type" value="Genomic_DNA"/>
</dbReference>
<protein>
    <submittedName>
        <fullName evidence="8">Transmembrane protein YfcA</fullName>
    </submittedName>
</protein>
<dbReference type="Pfam" id="PF01925">
    <property type="entry name" value="TauE"/>
    <property type="match status" value="1"/>
</dbReference>
<keyword evidence="5 7" id="KW-1133">Transmembrane helix</keyword>
<dbReference type="PANTHER" id="PTHR30269:SF0">
    <property type="entry name" value="MEMBRANE TRANSPORTER PROTEIN YFCA-RELATED"/>
    <property type="match status" value="1"/>
</dbReference>
<proteinExistence type="predicted"/>
<evidence type="ECO:0000256" key="6">
    <source>
        <dbReference type="ARBA" id="ARBA00023136"/>
    </source>
</evidence>
<dbReference type="AlphaFoldDB" id="A0A3B0T366"/>
<evidence type="ECO:0000256" key="4">
    <source>
        <dbReference type="ARBA" id="ARBA00022692"/>
    </source>
</evidence>
<accession>A0A3B0T366</accession>
<dbReference type="InterPro" id="IPR002781">
    <property type="entry name" value="TM_pro_TauE-like"/>
</dbReference>
<sequence>MDILLSPTTIAWLLFAAFAAGFLDALAGGGGLITLPALLAAGLPPVNALATNKLQAVFGVATSSATVLRQKTISLDDVRSLVVFSFLGSAAGAWVIQRIDTSVLNAVLPVALGSIAIYFLFVRNAGRTTTEARISYRLYQRGLVPLIGFYDGAIGPGTGSLFATAGVSLRGLDLVKATARAKPLNFASNLAALLLFLAGGAVIWQAGLVMIGGQALGSYLGTHTMLRGGSRLIRPMIVLAATAMLAKYFGLL</sequence>
<feature type="transmembrane region" description="Helical" evidence="7">
    <location>
        <begin position="232"/>
        <end position="251"/>
    </location>
</feature>
<evidence type="ECO:0000256" key="5">
    <source>
        <dbReference type="ARBA" id="ARBA00022989"/>
    </source>
</evidence>
<evidence type="ECO:0000256" key="7">
    <source>
        <dbReference type="SAM" id="Phobius"/>
    </source>
</evidence>
<dbReference type="PANTHER" id="PTHR30269">
    <property type="entry name" value="TRANSMEMBRANE PROTEIN YFCA"/>
    <property type="match status" value="1"/>
</dbReference>
<evidence type="ECO:0000256" key="1">
    <source>
        <dbReference type="ARBA" id="ARBA00004651"/>
    </source>
</evidence>
<keyword evidence="6 7" id="KW-0472">Membrane</keyword>
<evidence type="ECO:0000313" key="8">
    <source>
        <dbReference type="EMBL" id="VAW07777.1"/>
    </source>
</evidence>
<organism evidence="8">
    <name type="scientific">hydrothermal vent metagenome</name>
    <dbReference type="NCBI Taxonomy" id="652676"/>
    <lineage>
        <taxon>unclassified sequences</taxon>
        <taxon>metagenomes</taxon>
        <taxon>ecological metagenomes</taxon>
    </lineage>
</organism>
<dbReference type="InterPro" id="IPR052017">
    <property type="entry name" value="TSUP"/>
</dbReference>
<feature type="transmembrane region" description="Helical" evidence="7">
    <location>
        <begin position="143"/>
        <end position="166"/>
    </location>
</feature>
<reference evidence="8" key="1">
    <citation type="submission" date="2018-06" db="EMBL/GenBank/DDBJ databases">
        <authorList>
            <person name="Zhirakovskaya E."/>
        </authorList>
    </citation>
    <scope>NUCLEOTIDE SEQUENCE</scope>
</reference>
<keyword evidence="3" id="KW-1003">Cell membrane</keyword>